<accession>A0A3N0E394</accession>
<sequence length="239" mass="25757">MRFFPPLLGLVLIVLAGGTTTAPEAAADADTGTRAERYARQLAEDPVYVSDHYAEDDLDAVHQEITDAVSALEVPVYVLVVPTSHASDAVPDQTALIAAVRERLGEDGLYLAANETSVAGETYGVQVPELYEAVEEASGHSLSEDLSPAGSVARVADNIASGEASERYEERYGGHQLVWKVREMFWGHGSWGPFTGMAIYFDPTRPTTRPNFVFAVAFLLGAGCLGGVLIRRDNRRFPG</sequence>
<organism evidence="3 4">
    <name type="scientific">Halostreptopolyspora alba</name>
    <dbReference type="NCBI Taxonomy" id="2487137"/>
    <lineage>
        <taxon>Bacteria</taxon>
        <taxon>Bacillati</taxon>
        <taxon>Actinomycetota</taxon>
        <taxon>Actinomycetes</taxon>
        <taxon>Streptosporangiales</taxon>
        <taxon>Nocardiopsidaceae</taxon>
        <taxon>Halostreptopolyspora</taxon>
    </lineage>
</organism>
<evidence type="ECO:0000256" key="1">
    <source>
        <dbReference type="SAM" id="Phobius"/>
    </source>
</evidence>
<gene>
    <name evidence="3" type="ORF">EFW17_19555</name>
</gene>
<feature type="transmembrane region" description="Helical" evidence="1">
    <location>
        <begin position="212"/>
        <end position="230"/>
    </location>
</feature>
<keyword evidence="1" id="KW-1133">Transmembrane helix</keyword>
<comment type="caution">
    <text evidence="3">The sequence shown here is derived from an EMBL/GenBank/DDBJ whole genome shotgun (WGS) entry which is preliminary data.</text>
</comment>
<proteinExistence type="predicted"/>
<dbReference type="AlphaFoldDB" id="A0A3N0E394"/>
<dbReference type="OrthoDB" id="3425696at2"/>
<keyword evidence="2" id="KW-0732">Signal</keyword>
<protein>
    <recommendedName>
        <fullName evidence="5">TPM domain-containing protein</fullName>
    </recommendedName>
</protein>
<reference evidence="3 4" key="1">
    <citation type="submission" date="2018-11" db="EMBL/GenBank/DDBJ databases">
        <title>The genome draft of YIM 96095.</title>
        <authorList>
            <person name="Tang S.-K."/>
            <person name="Chunyu W.-X."/>
            <person name="Feng Y.-Z."/>
        </authorList>
    </citation>
    <scope>NUCLEOTIDE SEQUENCE [LARGE SCALE GENOMIC DNA]</scope>
    <source>
        <strain evidence="3 4">YIM 96095</strain>
    </source>
</reference>
<feature type="chain" id="PRO_5038544846" description="TPM domain-containing protein" evidence="2">
    <location>
        <begin position="23"/>
        <end position="239"/>
    </location>
</feature>
<dbReference type="RefSeq" id="WP_123202879.1">
    <property type="nucleotide sequence ID" value="NZ_RJMB01000024.1"/>
</dbReference>
<dbReference type="EMBL" id="RJMB01000024">
    <property type="protein sequence ID" value="RNL82314.1"/>
    <property type="molecule type" value="Genomic_DNA"/>
</dbReference>
<keyword evidence="4" id="KW-1185">Reference proteome</keyword>
<keyword evidence="1" id="KW-0812">Transmembrane</keyword>
<evidence type="ECO:0000256" key="2">
    <source>
        <dbReference type="SAM" id="SignalP"/>
    </source>
</evidence>
<evidence type="ECO:0008006" key="5">
    <source>
        <dbReference type="Google" id="ProtNLM"/>
    </source>
</evidence>
<evidence type="ECO:0000313" key="4">
    <source>
        <dbReference type="Proteomes" id="UP000269198"/>
    </source>
</evidence>
<evidence type="ECO:0000313" key="3">
    <source>
        <dbReference type="EMBL" id="RNL82314.1"/>
    </source>
</evidence>
<name>A0A3N0E394_9ACTN</name>
<feature type="signal peptide" evidence="2">
    <location>
        <begin position="1"/>
        <end position="22"/>
    </location>
</feature>
<dbReference type="Proteomes" id="UP000269198">
    <property type="component" value="Unassembled WGS sequence"/>
</dbReference>
<keyword evidence="1" id="KW-0472">Membrane</keyword>